<feature type="binding site" evidence="5">
    <location>
        <begin position="323"/>
        <end position="325"/>
    </location>
    <ligand>
        <name>substrate</name>
    </ligand>
</feature>
<dbReference type="InterPro" id="IPR022761">
    <property type="entry name" value="Fumarate_lyase_N"/>
</dbReference>
<dbReference type="FunFam" id="1.10.275.10:FF:000001">
    <property type="entry name" value="Fumarate hydratase, mitochondrial"/>
    <property type="match status" value="1"/>
</dbReference>
<dbReference type="FunFam" id="1.20.200.10:FF:000001">
    <property type="entry name" value="Fumarate hydratase, mitochondrial"/>
    <property type="match status" value="1"/>
</dbReference>
<comment type="miscellaneous">
    <text evidence="5">There are 2 substrate-binding sites: the catalytic A site, and the non-catalytic B site that may play a role in the transfer of substrate or product between the active site and the solvent. Alternatively, the B site may bind allosteric effectors.</text>
</comment>
<dbReference type="InterPro" id="IPR018951">
    <property type="entry name" value="Fumarase_C_C"/>
</dbReference>
<feature type="binding site" evidence="5">
    <location>
        <begin position="98"/>
        <end position="100"/>
    </location>
    <ligand>
        <name>substrate</name>
    </ligand>
</feature>
<keyword evidence="4 5" id="KW-0456">Lyase</keyword>
<dbReference type="Gene3D" id="1.20.200.10">
    <property type="entry name" value="Fumarase/aspartase (Central domain)"/>
    <property type="match status" value="1"/>
</dbReference>
<dbReference type="HAMAP" id="MF_00743">
    <property type="entry name" value="FumaraseC"/>
    <property type="match status" value="1"/>
</dbReference>
<dbReference type="GO" id="GO:0006106">
    <property type="term" value="P:fumarate metabolic process"/>
    <property type="evidence" value="ECO:0007669"/>
    <property type="project" value="InterPro"/>
</dbReference>
<reference evidence="8 9" key="1">
    <citation type="submission" date="2016-10" db="EMBL/GenBank/DDBJ databases">
        <authorList>
            <person name="de Groot N.N."/>
        </authorList>
    </citation>
    <scope>NUCLEOTIDE SEQUENCE [LARGE SCALE GENOMIC DNA]</scope>
    <source>
        <strain evidence="8 9">DSM 7343</strain>
    </source>
</reference>
<evidence type="ECO:0000256" key="3">
    <source>
        <dbReference type="ARBA" id="ARBA00022532"/>
    </source>
</evidence>
<dbReference type="Pfam" id="PF10415">
    <property type="entry name" value="FumaraseC_C"/>
    <property type="match status" value="1"/>
</dbReference>
<feature type="active site" description="Proton donor/acceptor" evidence="5">
    <location>
        <position position="187"/>
    </location>
</feature>
<dbReference type="FunFam" id="1.10.40.30:FF:000002">
    <property type="entry name" value="Fumarate hydratase class II"/>
    <property type="match status" value="1"/>
</dbReference>
<gene>
    <name evidence="5" type="primary">fumC</name>
    <name evidence="8" type="ORF">SAMN05660420_00017</name>
</gene>
<dbReference type="AlphaFoldDB" id="A0A1H3VG42"/>
<dbReference type="GO" id="GO:0006099">
    <property type="term" value="P:tricarboxylic acid cycle"/>
    <property type="evidence" value="ECO:0007669"/>
    <property type="project" value="UniProtKB-UniRule"/>
</dbReference>
<comment type="pathway">
    <text evidence="5">Carbohydrate metabolism; tricarboxylic acid cycle; (S)-malate from fumarate: step 1/1.</text>
</comment>
<dbReference type="STRING" id="37625.SAMN05660420_00017"/>
<dbReference type="CDD" id="cd01362">
    <property type="entry name" value="Fumarase_classII"/>
    <property type="match status" value="1"/>
</dbReference>
<evidence type="ECO:0000256" key="1">
    <source>
        <dbReference type="ARBA" id="ARBA00009084"/>
    </source>
</evidence>
<dbReference type="InterPro" id="IPR000362">
    <property type="entry name" value="Fumarate_lyase_fam"/>
</dbReference>
<feature type="binding site" description="in site B" evidence="5">
    <location>
        <begin position="128"/>
        <end position="131"/>
    </location>
    <ligand>
        <name>substrate</name>
    </ligand>
</feature>
<dbReference type="Proteomes" id="UP000199409">
    <property type="component" value="Unassembled WGS sequence"/>
</dbReference>
<feature type="binding site" evidence="5">
    <location>
        <position position="186"/>
    </location>
    <ligand>
        <name>substrate</name>
    </ligand>
</feature>
<evidence type="ECO:0000259" key="6">
    <source>
        <dbReference type="Pfam" id="PF00206"/>
    </source>
</evidence>
<evidence type="ECO:0000256" key="4">
    <source>
        <dbReference type="ARBA" id="ARBA00023239"/>
    </source>
</evidence>
<dbReference type="InterPro" id="IPR005677">
    <property type="entry name" value="Fum_hydII"/>
</dbReference>
<keyword evidence="9" id="KW-1185">Reference proteome</keyword>
<dbReference type="PRINTS" id="PR00149">
    <property type="entry name" value="FUMRATELYASE"/>
</dbReference>
<dbReference type="PRINTS" id="PR00145">
    <property type="entry name" value="ARGSUCLYASE"/>
</dbReference>
<keyword evidence="3 5" id="KW-0816">Tricarboxylic acid cycle</keyword>
<dbReference type="Gene3D" id="1.10.40.30">
    <property type="entry name" value="Fumarase/aspartase (C-terminal domain)"/>
    <property type="match status" value="1"/>
</dbReference>
<dbReference type="SUPFAM" id="SSF48557">
    <property type="entry name" value="L-aspartase-like"/>
    <property type="match status" value="1"/>
</dbReference>
<dbReference type="GO" id="GO:0005737">
    <property type="term" value="C:cytoplasm"/>
    <property type="evidence" value="ECO:0007669"/>
    <property type="project" value="UniProtKB-SubCell"/>
</dbReference>
<dbReference type="EMBL" id="FNQN01000001">
    <property type="protein sequence ID" value="SDZ73641.1"/>
    <property type="molecule type" value="Genomic_DNA"/>
</dbReference>
<dbReference type="EC" id="4.2.1.2" evidence="5"/>
<feature type="binding site" evidence="5">
    <location>
        <begin position="138"/>
        <end position="140"/>
    </location>
    <ligand>
        <name>substrate</name>
    </ligand>
</feature>
<dbReference type="GO" id="GO:0004333">
    <property type="term" value="F:fumarate hydratase activity"/>
    <property type="evidence" value="ECO:0007669"/>
    <property type="project" value="UniProtKB-UniRule"/>
</dbReference>
<dbReference type="NCBIfam" id="NF008909">
    <property type="entry name" value="PRK12273.1"/>
    <property type="match status" value="1"/>
</dbReference>
<dbReference type="PANTHER" id="PTHR11444">
    <property type="entry name" value="ASPARTATEAMMONIA/ARGININOSUCCINATE/ADENYLOSUCCINATE LYASE"/>
    <property type="match status" value="1"/>
</dbReference>
<proteinExistence type="inferred from homology"/>
<evidence type="ECO:0000256" key="5">
    <source>
        <dbReference type="HAMAP-Rule" id="MF_00743"/>
    </source>
</evidence>
<comment type="subcellular location">
    <subcellularLocation>
        <location evidence="5">Cytoplasm</location>
    </subcellularLocation>
</comment>
<comment type="similarity">
    <text evidence="1 5">Belongs to the class-II fumarase/aspartase family. Fumarase subfamily.</text>
</comment>
<feature type="domain" description="Fumarate lyase N-terminal" evidence="6">
    <location>
        <begin position="12"/>
        <end position="341"/>
    </location>
</feature>
<comment type="catalytic activity">
    <reaction evidence="5">
        <text>(S)-malate = fumarate + H2O</text>
        <dbReference type="Rhea" id="RHEA:12460"/>
        <dbReference type="ChEBI" id="CHEBI:15377"/>
        <dbReference type="ChEBI" id="CHEBI:15589"/>
        <dbReference type="ChEBI" id="CHEBI:29806"/>
        <dbReference type="EC" id="4.2.1.2"/>
    </reaction>
</comment>
<comment type="subunit">
    <text evidence="5">Homotetramer.</text>
</comment>
<accession>A0A1H3VG42</accession>
<evidence type="ECO:0000256" key="2">
    <source>
        <dbReference type="ARBA" id="ARBA00022490"/>
    </source>
</evidence>
<sequence length="462" mass="49070">MDDFRIEKDSLGTMQVPVDALYGAQTARAIDNFPISGISLPRPMLRALGLIKKNAAQTNQGLGLLSAEVASAIVQAAEEVIAGKQDEQFPVDIFQTGSGTSSNMNSNEVIANLAAQLLGQSLGSKAVHPNDHVNLGQSSNDVFPSAIHIACAEQLHQNLLPALEQLLQRLDKKTDEFKDVLKIGRTHLQDATPIKLGQVFSGYSRQVELSHEQIANNMNRLFELALGGTAVGTGINTHPDFAAKTIAGIANETGLPFREANNHFEAQGAKDGLIAVSSSLKCCAISLFKIANDIRFLGSGPRCGIGELIIPAVQPGSSIMPGKINPVMAESLMQVCAQVIGNDATVSLSGLSGNFELNVMMPVMAYNVLQSIELLSQGITAFAQKCLDGLQANEKRCGDLLEQSLALVTALVPEIGYDRAADLAKQAHKTGKTLRELALADGVAAETLDTLLDPATMTEPKR</sequence>
<dbReference type="PROSITE" id="PS00163">
    <property type="entry name" value="FUMARATE_LYASES"/>
    <property type="match status" value="1"/>
</dbReference>
<feature type="binding site" evidence="5">
    <location>
        <position position="318"/>
    </location>
    <ligand>
        <name>substrate</name>
    </ligand>
</feature>
<dbReference type="InterPro" id="IPR024083">
    <property type="entry name" value="Fumarase/histidase_N"/>
</dbReference>
<keyword evidence="2 5" id="KW-0963">Cytoplasm</keyword>
<dbReference type="OrthoDB" id="9802809at2"/>
<dbReference type="PANTHER" id="PTHR11444:SF22">
    <property type="entry name" value="FUMARATE HYDRATASE CLASS II"/>
    <property type="match status" value="1"/>
</dbReference>
<dbReference type="UniPathway" id="UPA00223">
    <property type="reaction ID" value="UER01007"/>
</dbReference>
<dbReference type="Gene3D" id="1.10.275.10">
    <property type="entry name" value="Fumarase/aspartase (N-terminal domain)"/>
    <property type="match status" value="1"/>
</dbReference>
<comment type="function">
    <text evidence="5">Involved in the TCA cycle. Catalyzes the stereospecific interconversion of fumarate to L-malate.</text>
</comment>
<name>A0A1H3VG42_9BACT</name>
<feature type="domain" description="Fumarase C C-terminal" evidence="7">
    <location>
        <begin position="407"/>
        <end position="459"/>
    </location>
</feature>
<dbReference type="RefSeq" id="WP_092343899.1">
    <property type="nucleotide sequence ID" value="NZ_FNQN01000001.1"/>
</dbReference>
<protein>
    <recommendedName>
        <fullName evidence="5">Fumarate hydratase class II</fullName>
        <shortName evidence="5">Fumarase C</shortName>
        <ecNumber evidence="5">4.2.1.2</ecNumber>
    </recommendedName>
    <alternativeName>
        <fullName evidence="5">Aerobic fumarase</fullName>
    </alternativeName>
    <alternativeName>
        <fullName evidence="5">Iron-independent fumarase</fullName>
    </alternativeName>
</protein>
<dbReference type="Pfam" id="PF00206">
    <property type="entry name" value="Lyase_1"/>
    <property type="match status" value="1"/>
</dbReference>
<dbReference type="InterPro" id="IPR020557">
    <property type="entry name" value="Fumarate_lyase_CS"/>
</dbReference>
<dbReference type="InterPro" id="IPR008948">
    <property type="entry name" value="L-Aspartase-like"/>
</dbReference>
<evidence type="ECO:0000313" key="9">
    <source>
        <dbReference type="Proteomes" id="UP000199409"/>
    </source>
</evidence>
<evidence type="ECO:0000259" key="7">
    <source>
        <dbReference type="Pfam" id="PF10415"/>
    </source>
</evidence>
<evidence type="ECO:0000313" key="8">
    <source>
        <dbReference type="EMBL" id="SDZ73641.1"/>
    </source>
</evidence>
<feature type="site" description="Important for catalytic activity" evidence="5">
    <location>
        <position position="330"/>
    </location>
</feature>
<feature type="active site" evidence="5">
    <location>
        <position position="317"/>
    </location>
</feature>
<organism evidence="8 9">
    <name type="scientific">Desulfuromusa kysingii</name>
    <dbReference type="NCBI Taxonomy" id="37625"/>
    <lineage>
        <taxon>Bacteria</taxon>
        <taxon>Pseudomonadati</taxon>
        <taxon>Thermodesulfobacteriota</taxon>
        <taxon>Desulfuromonadia</taxon>
        <taxon>Desulfuromonadales</taxon>
        <taxon>Geopsychrobacteraceae</taxon>
        <taxon>Desulfuromusa</taxon>
    </lineage>
</organism>